<evidence type="ECO:0000313" key="3">
    <source>
        <dbReference type="Proteomes" id="UP000076881"/>
    </source>
</evidence>
<evidence type="ECO:0000256" key="1">
    <source>
        <dbReference type="SAM" id="Phobius"/>
    </source>
</evidence>
<sequence length="129" mass="14104">MLSILIFVALASAMPIVSEPALQPQNTTDPSSPLSKRLATTAINLLQRSVCESDADGIIAAECVRHVYSILRASFALFCLFAFLVLVHVWQAARYNKIQSVFGTYIADDTGDQSVKTPPYILLDETNLT</sequence>
<feature type="transmembrane region" description="Helical" evidence="1">
    <location>
        <begin position="70"/>
        <end position="90"/>
    </location>
</feature>
<name>A0A168GQA9_CORDF</name>
<keyword evidence="1" id="KW-0472">Membrane</keyword>
<comment type="caution">
    <text evidence="2">The sequence shown here is derived from an EMBL/GenBank/DDBJ whole genome shotgun (WGS) entry which is preliminary data.</text>
</comment>
<dbReference type="AlphaFoldDB" id="A0A168GQA9"/>
<reference evidence="2 3" key="1">
    <citation type="journal article" date="2016" name="Genome Biol. Evol.">
        <title>Divergent and convergent evolution of fungal pathogenicity.</title>
        <authorList>
            <person name="Shang Y."/>
            <person name="Xiao G."/>
            <person name="Zheng P."/>
            <person name="Cen K."/>
            <person name="Zhan S."/>
            <person name="Wang C."/>
        </authorList>
    </citation>
    <scope>NUCLEOTIDE SEQUENCE [LARGE SCALE GENOMIC DNA]</scope>
    <source>
        <strain evidence="2 3">RCEF 1005</strain>
    </source>
</reference>
<gene>
    <name evidence="2" type="ORF">LEL_06460</name>
</gene>
<protein>
    <submittedName>
        <fullName evidence="2">Uncharacterized protein</fullName>
    </submittedName>
</protein>
<organism evidence="2 3">
    <name type="scientific">Akanthomyces lecanii RCEF 1005</name>
    <dbReference type="NCBI Taxonomy" id="1081108"/>
    <lineage>
        <taxon>Eukaryota</taxon>
        <taxon>Fungi</taxon>
        <taxon>Dikarya</taxon>
        <taxon>Ascomycota</taxon>
        <taxon>Pezizomycotina</taxon>
        <taxon>Sordariomycetes</taxon>
        <taxon>Hypocreomycetidae</taxon>
        <taxon>Hypocreales</taxon>
        <taxon>Cordycipitaceae</taxon>
        <taxon>Akanthomyces</taxon>
        <taxon>Cordyceps confragosa</taxon>
    </lineage>
</organism>
<keyword evidence="1" id="KW-1133">Transmembrane helix</keyword>
<dbReference type="Proteomes" id="UP000076881">
    <property type="component" value="Unassembled WGS sequence"/>
</dbReference>
<keyword evidence="3" id="KW-1185">Reference proteome</keyword>
<accession>A0A168GQA9</accession>
<proteinExistence type="predicted"/>
<dbReference type="OrthoDB" id="4870635at2759"/>
<evidence type="ECO:0000313" key="2">
    <source>
        <dbReference type="EMBL" id="OAA76776.1"/>
    </source>
</evidence>
<dbReference type="EMBL" id="AZHF01000004">
    <property type="protein sequence ID" value="OAA76776.1"/>
    <property type="molecule type" value="Genomic_DNA"/>
</dbReference>
<keyword evidence="1" id="KW-0812">Transmembrane</keyword>